<dbReference type="InterPro" id="IPR001466">
    <property type="entry name" value="Beta-lactam-related"/>
</dbReference>
<protein>
    <recommendedName>
        <fullName evidence="3">Beta-lactamase-related domain-containing protein</fullName>
    </recommendedName>
</protein>
<dbReference type="PANTHER" id="PTHR46825:SF15">
    <property type="entry name" value="BETA-LACTAMASE-RELATED DOMAIN-CONTAINING PROTEIN"/>
    <property type="match status" value="1"/>
</dbReference>
<keyword evidence="5" id="KW-1185">Reference proteome</keyword>
<dbReference type="PANTHER" id="PTHR46825">
    <property type="entry name" value="D-ALANYL-D-ALANINE-CARBOXYPEPTIDASE/ENDOPEPTIDASE AMPH"/>
    <property type="match status" value="1"/>
</dbReference>
<dbReference type="EMBL" id="SFCI01000177">
    <property type="protein sequence ID" value="TFY81752.1"/>
    <property type="molecule type" value="Genomic_DNA"/>
</dbReference>
<evidence type="ECO:0000313" key="5">
    <source>
        <dbReference type="Proteomes" id="UP000298061"/>
    </source>
</evidence>
<dbReference type="InterPro" id="IPR050491">
    <property type="entry name" value="AmpC-like"/>
</dbReference>
<comment type="similarity">
    <text evidence="1">Belongs to the peptidase S12 family.</text>
</comment>
<dbReference type="Proteomes" id="UP000298061">
    <property type="component" value="Unassembled WGS sequence"/>
</dbReference>
<dbReference type="InterPro" id="IPR012338">
    <property type="entry name" value="Beta-lactam/transpept-like"/>
</dbReference>
<gene>
    <name evidence="4" type="ORF">EWM64_g2261</name>
</gene>
<feature type="signal peptide" evidence="2">
    <location>
        <begin position="1"/>
        <end position="27"/>
    </location>
</feature>
<feature type="chain" id="PRO_5021423585" description="Beta-lactamase-related domain-containing protein" evidence="2">
    <location>
        <begin position="28"/>
        <end position="441"/>
    </location>
</feature>
<organism evidence="4 5">
    <name type="scientific">Hericium alpestre</name>
    <dbReference type="NCBI Taxonomy" id="135208"/>
    <lineage>
        <taxon>Eukaryota</taxon>
        <taxon>Fungi</taxon>
        <taxon>Dikarya</taxon>
        <taxon>Basidiomycota</taxon>
        <taxon>Agaricomycotina</taxon>
        <taxon>Agaricomycetes</taxon>
        <taxon>Russulales</taxon>
        <taxon>Hericiaceae</taxon>
        <taxon>Hericium</taxon>
    </lineage>
</organism>
<evidence type="ECO:0000313" key="4">
    <source>
        <dbReference type="EMBL" id="TFY81752.1"/>
    </source>
</evidence>
<dbReference type="Pfam" id="PF00144">
    <property type="entry name" value="Beta-lactamase"/>
    <property type="match status" value="1"/>
</dbReference>
<dbReference type="SUPFAM" id="SSF56601">
    <property type="entry name" value="beta-lactamase/transpeptidase-like"/>
    <property type="match status" value="1"/>
</dbReference>
<sequence length="441" mass="47824">MRFPNLASTATAVWLTTLTTTHVSCHADPAQTIFDSTGPVQGYKKAITPELARDIEAAMRRDKIPGLALGVFHRDGISEFGAWGSKTEEGEAVNKDTLFILASVSKAFLSASMGILIDDYAHGRNTTPLPAGVDTFDWDTKIKALLPEDWAPMDKWANEKVSLKDILSHISGIPRHDFSYGPNDTLPDAVRKLQHLRPAFELREKWSYNNMMYMLGAHLIATYAGSYARFVEERIWTPLNMTSTTYSPSKAAASGKLTQSWITFGRRIPTWHTDATIDLNQGPGGVISSVEDLEKWVRTLMNGGVDPRTNKTIIPPSAFAAVTSAQAIISGTGDGNESISGYGMGWMRSSYLGHDVVEHSGGIPGFSTQIAFLPSSGIGIVALSNADMKFFPIVELPQRIIRDIYNLTASTVTAPAPSAAPNLSERLATARGESISAPPPL</sequence>
<feature type="domain" description="Beta-lactamase-related" evidence="3">
    <location>
        <begin position="52"/>
        <end position="387"/>
    </location>
</feature>
<accession>A0A4Z0A3Z9</accession>
<evidence type="ECO:0000256" key="1">
    <source>
        <dbReference type="ARBA" id="ARBA00038215"/>
    </source>
</evidence>
<reference evidence="4 5" key="1">
    <citation type="submission" date="2019-02" db="EMBL/GenBank/DDBJ databases">
        <title>Genome sequencing of the rare red list fungi Hericium alpestre (H. flagellum).</title>
        <authorList>
            <person name="Buettner E."/>
            <person name="Kellner H."/>
        </authorList>
    </citation>
    <scope>NUCLEOTIDE SEQUENCE [LARGE SCALE GENOMIC DNA]</scope>
    <source>
        <strain evidence="4 5">DSM 108284</strain>
    </source>
</reference>
<dbReference type="Gene3D" id="3.40.710.10">
    <property type="entry name" value="DD-peptidase/beta-lactamase superfamily"/>
    <property type="match status" value="1"/>
</dbReference>
<dbReference type="STRING" id="135208.A0A4Z0A3Z9"/>
<keyword evidence="2" id="KW-0732">Signal</keyword>
<dbReference type="OrthoDB" id="5946976at2759"/>
<evidence type="ECO:0000256" key="2">
    <source>
        <dbReference type="SAM" id="SignalP"/>
    </source>
</evidence>
<evidence type="ECO:0000259" key="3">
    <source>
        <dbReference type="Pfam" id="PF00144"/>
    </source>
</evidence>
<proteinExistence type="inferred from homology"/>
<feature type="non-terminal residue" evidence="4">
    <location>
        <position position="441"/>
    </location>
</feature>
<dbReference type="AlphaFoldDB" id="A0A4Z0A3Z9"/>
<comment type="caution">
    <text evidence="4">The sequence shown here is derived from an EMBL/GenBank/DDBJ whole genome shotgun (WGS) entry which is preliminary data.</text>
</comment>
<name>A0A4Z0A3Z9_9AGAM</name>